<proteinExistence type="inferred from homology"/>
<dbReference type="InterPro" id="IPR008948">
    <property type="entry name" value="L-Aspartase-like"/>
</dbReference>
<keyword evidence="2" id="KW-0456">Lyase</keyword>
<feature type="compositionally biased region" description="Low complexity" evidence="3">
    <location>
        <begin position="49"/>
        <end position="63"/>
    </location>
</feature>
<dbReference type="Gene3D" id="1.10.275.10">
    <property type="entry name" value="Fumarase/aspartase (N-terminal domain)"/>
    <property type="match status" value="1"/>
</dbReference>
<reference evidence="4" key="1">
    <citation type="journal article" date="2021" name="Nat. Commun.">
        <title>Genetic determinants of endophytism in the Arabidopsis root mycobiome.</title>
        <authorList>
            <person name="Mesny F."/>
            <person name="Miyauchi S."/>
            <person name="Thiergart T."/>
            <person name="Pickel B."/>
            <person name="Atanasova L."/>
            <person name="Karlsson M."/>
            <person name="Huettel B."/>
            <person name="Barry K.W."/>
            <person name="Haridas S."/>
            <person name="Chen C."/>
            <person name="Bauer D."/>
            <person name="Andreopoulos W."/>
            <person name="Pangilinan J."/>
            <person name="LaButti K."/>
            <person name="Riley R."/>
            <person name="Lipzen A."/>
            <person name="Clum A."/>
            <person name="Drula E."/>
            <person name="Henrissat B."/>
            <person name="Kohler A."/>
            <person name="Grigoriev I.V."/>
            <person name="Martin F.M."/>
            <person name="Hacquard S."/>
        </authorList>
    </citation>
    <scope>NUCLEOTIDE SEQUENCE</scope>
    <source>
        <strain evidence="4">MPI-CAGE-CH-0243</strain>
    </source>
</reference>
<dbReference type="GO" id="GO:0016841">
    <property type="term" value="F:ammonia-lyase activity"/>
    <property type="evidence" value="ECO:0007669"/>
    <property type="project" value="InterPro"/>
</dbReference>
<dbReference type="InterPro" id="IPR024083">
    <property type="entry name" value="Fumarase/histidase_N"/>
</dbReference>
<dbReference type="InterPro" id="IPR001106">
    <property type="entry name" value="Aromatic_Lyase"/>
</dbReference>
<dbReference type="EMBL" id="JAGMWT010000005">
    <property type="protein sequence ID" value="KAH7128127.1"/>
    <property type="molecule type" value="Genomic_DNA"/>
</dbReference>
<dbReference type="GO" id="GO:0006559">
    <property type="term" value="P:L-phenylalanine catabolic process"/>
    <property type="evidence" value="ECO:0007669"/>
    <property type="project" value="InterPro"/>
</dbReference>
<dbReference type="GO" id="GO:0005737">
    <property type="term" value="C:cytoplasm"/>
    <property type="evidence" value="ECO:0007669"/>
    <property type="project" value="InterPro"/>
</dbReference>
<dbReference type="InterPro" id="IPR023144">
    <property type="entry name" value="Phe_NH3-lyase_shielding_dom_sf"/>
</dbReference>
<name>A0A9P9E009_9PLEO</name>
<comment type="caution">
    <text evidence="4">The sequence shown here is derived from an EMBL/GenBank/DDBJ whole genome shotgun (WGS) entry which is preliminary data.</text>
</comment>
<evidence type="ECO:0000256" key="1">
    <source>
        <dbReference type="ARBA" id="ARBA00007238"/>
    </source>
</evidence>
<dbReference type="PROSITE" id="PS00488">
    <property type="entry name" value="PAL_HISTIDASE"/>
    <property type="match status" value="1"/>
</dbReference>
<keyword evidence="5" id="KW-1185">Reference proteome</keyword>
<evidence type="ECO:0000313" key="4">
    <source>
        <dbReference type="EMBL" id="KAH7128127.1"/>
    </source>
</evidence>
<gene>
    <name evidence="4" type="ORF">B0J11DRAFT_483786</name>
</gene>
<dbReference type="AlphaFoldDB" id="A0A9P9E009"/>
<dbReference type="PANTHER" id="PTHR10362">
    <property type="entry name" value="HISTIDINE AMMONIA-LYASE"/>
    <property type="match status" value="1"/>
</dbReference>
<dbReference type="Gene3D" id="1.20.200.10">
    <property type="entry name" value="Fumarase/aspartase (Central domain)"/>
    <property type="match status" value="1"/>
</dbReference>
<dbReference type="Gene3D" id="1.10.274.20">
    <property type="entry name" value="Phenylalanine ammonia-lyase 1, domain 3"/>
    <property type="match status" value="1"/>
</dbReference>
<dbReference type="CDD" id="cd00332">
    <property type="entry name" value="PAL-HAL"/>
    <property type="match status" value="1"/>
</dbReference>
<dbReference type="Pfam" id="PF00221">
    <property type="entry name" value="Lyase_aromatic"/>
    <property type="match status" value="1"/>
</dbReference>
<organism evidence="4 5">
    <name type="scientific">Dendryphion nanum</name>
    <dbReference type="NCBI Taxonomy" id="256645"/>
    <lineage>
        <taxon>Eukaryota</taxon>
        <taxon>Fungi</taxon>
        <taxon>Dikarya</taxon>
        <taxon>Ascomycota</taxon>
        <taxon>Pezizomycotina</taxon>
        <taxon>Dothideomycetes</taxon>
        <taxon>Pleosporomycetidae</taxon>
        <taxon>Pleosporales</taxon>
        <taxon>Torulaceae</taxon>
        <taxon>Dendryphion</taxon>
    </lineage>
</organism>
<accession>A0A9P9E009</accession>
<dbReference type="InterPro" id="IPR005922">
    <property type="entry name" value="Phe_NH3-lyase"/>
</dbReference>
<evidence type="ECO:0000313" key="5">
    <source>
        <dbReference type="Proteomes" id="UP000700596"/>
    </source>
</evidence>
<dbReference type="OrthoDB" id="10051290at2759"/>
<dbReference type="Proteomes" id="UP000700596">
    <property type="component" value="Unassembled WGS sequence"/>
</dbReference>
<protein>
    <submittedName>
        <fullName evidence="4">L-Aspartase-like protein</fullName>
    </submittedName>
</protein>
<sequence>MNGAYSVNNNVAIRNGFTGPADSNDSDSTVIGFDNINGSTSPTKKFQDTNGTTPNTNGTHSTTKPTLSFEFSHTNQSSDQWNQILQLRKSNKVVIDGSDLDIASVIAVAKFNVPAYISTSPTLLASMNASVHLLESYLSKGYCVYGVNTGFGGSADTRTTDLPSLQSALLQLTQAGILSDADTAPSASMGDPGFHSMPVPWVRAMMLIRCNNALRGHSGVRIELISAILRLMNSGMTPVVPLRGSISASGDLMPLSYVAGVLEGNPDIAVRVNNGKTSTTTNAREALTMAGLEPFILGPKEGLGLINGTAASAAVGCFAMHEANKLAVLSQMLVAMSCEALQGNAQSYHPFIAEVRPHPGQIECAKNVLQFLQGSGLATSLGGEDRFKPGLFQDRYALRGTPQWLGPQLEDLSAVLKQLTIELNSTSDNPLIDVKTGSVYSGANFIASSVASGMEKSRLSLSIIGRLLFSLSSELINPTLNRGLPPNLAADDPSLSFTMKGVDISMAAYMSELGFLANPVTSHVQSAESNNQQINSLALISGRYTLQAATIVAQMCAAHLFAVCQALDLRVLHMTFLRSLFEKLWLVAESLLPDLSIQQQKEFQQDLYSALSVSWNTTTPLDLDERCDTVSAAGLPILVGFFSKHNLQLNTLLANEFQQQVGKMVKQTFTTRREEFFGKQNTIDYLGGASTKLYSFIRVDLGVPFHQGLVEHPARGGNSTINGRPKRTVGSWVSVIFAAICDDRIWKPMAEELGGWQPRKDSGPLPQ</sequence>
<feature type="region of interest" description="Disordered" evidence="3">
    <location>
        <begin position="38"/>
        <end position="63"/>
    </location>
</feature>
<dbReference type="NCBIfam" id="TIGR01226">
    <property type="entry name" value="phe_am_lyase"/>
    <property type="match status" value="1"/>
</dbReference>
<evidence type="ECO:0000256" key="3">
    <source>
        <dbReference type="SAM" id="MobiDB-lite"/>
    </source>
</evidence>
<evidence type="ECO:0000256" key="2">
    <source>
        <dbReference type="RuleBase" id="RU003954"/>
    </source>
</evidence>
<dbReference type="InterPro" id="IPR022313">
    <property type="entry name" value="Phe/His_NH3-lyase_AS"/>
</dbReference>
<dbReference type="SUPFAM" id="SSF48557">
    <property type="entry name" value="L-aspartase-like"/>
    <property type="match status" value="1"/>
</dbReference>
<comment type="similarity">
    <text evidence="1 2">Belongs to the PAL/histidase family.</text>
</comment>